<dbReference type="InterPro" id="IPR003593">
    <property type="entry name" value="AAA+_ATPase"/>
</dbReference>
<feature type="domain" description="ABC transporter" evidence="4">
    <location>
        <begin position="5"/>
        <end position="235"/>
    </location>
</feature>
<gene>
    <name evidence="5" type="ORF">ACFPK8_13585</name>
</gene>
<keyword evidence="2" id="KW-0547">Nucleotide-binding</keyword>
<evidence type="ECO:0000256" key="3">
    <source>
        <dbReference type="ARBA" id="ARBA00022840"/>
    </source>
</evidence>
<keyword evidence="6" id="KW-1185">Reference proteome</keyword>
<keyword evidence="3 5" id="KW-0067">ATP-binding</keyword>
<protein>
    <submittedName>
        <fullName evidence="5">ABC transporter ATP-binding protein</fullName>
    </submittedName>
</protein>
<dbReference type="InterPro" id="IPR051782">
    <property type="entry name" value="ABC_Transporter_VariousFunc"/>
</dbReference>
<reference evidence="6" key="1">
    <citation type="journal article" date="2019" name="Int. J. Syst. Evol. Microbiol.">
        <title>The Global Catalogue of Microorganisms (GCM) 10K type strain sequencing project: providing services to taxonomists for standard genome sequencing and annotation.</title>
        <authorList>
            <consortium name="The Broad Institute Genomics Platform"/>
            <consortium name="The Broad Institute Genome Sequencing Center for Infectious Disease"/>
            <person name="Wu L."/>
            <person name="Ma J."/>
        </authorList>
    </citation>
    <scope>NUCLEOTIDE SEQUENCE [LARGE SCALE GENOMIC DNA]</scope>
    <source>
        <strain evidence="6">CGMCC 1.16455</strain>
    </source>
</reference>
<dbReference type="RefSeq" id="WP_343926482.1">
    <property type="nucleotide sequence ID" value="NZ_BAAAIR010000101.1"/>
</dbReference>
<evidence type="ECO:0000313" key="6">
    <source>
        <dbReference type="Proteomes" id="UP001595937"/>
    </source>
</evidence>
<dbReference type="InterPro" id="IPR003439">
    <property type="entry name" value="ABC_transporter-like_ATP-bd"/>
</dbReference>
<dbReference type="Proteomes" id="UP001595937">
    <property type="component" value="Unassembled WGS sequence"/>
</dbReference>
<keyword evidence="1" id="KW-0813">Transport</keyword>
<evidence type="ECO:0000259" key="4">
    <source>
        <dbReference type="PROSITE" id="PS50893"/>
    </source>
</evidence>
<dbReference type="PANTHER" id="PTHR42939:SF1">
    <property type="entry name" value="ABC TRANSPORTER ATP-BINDING PROTEIN ALBC-RELATED"/>
    <property type="match status" value="1"/>
</dbReference>
<evidence type="ECO:0000256" key="2">
    <source>
        <dbReference type="ARBA" id="ARBA00022741"/>
    </source>
</evidence>
<sequence length="242" mass="26081">MKHALEVIDVRRSLRARPVLEGLDLTMDVGSCRALVGLNGAGKTTALRVMLGMLRPDSGSVRIHGQDIGSARGDLWARVGHLVEMPFSYPELTARENIAAAARLHGASGPMVQESIRDLGDILRMTPWLDVPAARLSLGTRQKVGLAAAFAHRPELVVLDEPTNGLDPLAVVGLRELITSFTRDGGAALVTSHHFDEVARIADQVDILHHGRVLDSLAPDGPDLEHRFFEVVLAADIAEGRP</sequence>
<dbReference type="CDD" id="cd03230">
    <property type="entry name" value="ABC_DR_subfamily_A"/>
    <property type="match status" value="1"/>
</dbReference>
<dbReference type="Gene3D" id="3.40.50.300">
    <property type="entry name" value="P-loop containing nucleotide triphosphate hydrolases"/>
    <property type="match status" value="1"/>
</dbReference>
<proteinExistence type="predicted"/>
<dbReference type="Pfam" id="PF00005">
    <property type="entry name" value="ABC_tran"/>
    <property type="match status" value="1"/>
</dbReference>
<accession>A0ABW0FGJ3</accession>
<dbReference type="PROSITE" id="PS50893">
    <property type="entry name" value="ABC_TRANSPORTER_2"/>
    <property type="match status" value="1"/>
</dbReference>
<name>A0ABW0FGJ3_9MICO</name>
<organism evidence="5 6">
    <name type="scientific">Brachybacterium tyrofermentans</name>
    <dbReference type="NCBI Taxonomy" id="47848"/>
    <lineage>
        <taxon>Bacteria</taxon>
        <taxon>Bacillati</taxon>
        <taxon>Actinomycetota</taxon>
        <taxon>Actinomycetes</taxon>
        <taxon>Micrococcales</taxon>
        <taxon>Dermabacteraceae</taxon>
        <taxon>Brachybacterium</taxon>
    </lineage>
</organism>
<dbReference type="GO" id="GO:0005524">
    <property type="term" value="F:ATP binding"/>
    <property type="evidence" value="ECO:0007669"/>
    <property type="project" value="UniProtKB-KW"/>
</dbReference>
<dbReference type="InterPro" id="IPR027417">
    <property type="entry name" value="P-loop_NTPase"/>
</dbReference>
<dbReference type="GeneID" id="303299254"/>
<dbReference type="PANTHER" id="PTHR42939">
    <property type="entry name" value="ABC TRANSPORTER ATP-BINDING PROTEIN ALBC-RELATED"/>
    <property type="match status" value="1"/>
</dbReference>
<dbReference type="SUPFAM" id="SSF52540">
    <property type="entry name" value="P-loop containing nucleoside triphosphate hydrolases"/>
    <property type="match status" value="1"/>
</dbReference>
<dbReference type="SMART" id="SM00382">
    <property type="entry name" value="AAA"/>
    <property type="match status" value="1"/>
</dbReference>
<dbReference type="EMBL" id="JBHSLN010000073">
    <property type="protein sequence ID" value="MFC5298542.1"/>
    <property type="molecule type" value="Genomic_DNA"/>
</dbReference>
<comment type="caution">
    <text evidence="5">The sequence shown here is derived from an EMBL/GenBank/DDBJ whole genome shotgun (WGS) entry which is preliminary data.</text>
</comment>
<evidence type="ECO:0000256" key="1">
    <source>
        <dbReference type="ARBA" id="ARBA00022448"/>
    </source>
</evidence>
<evidence type="ECO:0000313" key="5">
    <source>
        <dbReference type="EMBL" id="MFC5298542.1"/>
    </source>
</evidence>